<accession>A0A7J8T8N9</accession>
<evidence type="ECO:0000313" key="3">
    <source>
        <dbReference type="Proteomes" id="UP000593561"/>
    </source>
</evidence>
<keyword evidence="3" id="KW-1185">Reference proteome</keyword>
<dbReference type="Pfam" id="PF13456">
    <property type="entry name" value="RVT_3"/>
    <property type="match status" value="1"/>
</dbReference>
<organism evidence="2 3">
    <name type="scientific">Gossypium davidsonii</name>
    <name type="common">Davidson's cotton</name>
    <name type="synonym">Gossypium klotzschianum subsp. davidsonii</name>
    <dbReference type="NCBI Taxonomy" id="34287"/>
    <lineage>
        <taxon>Eukaryota</taxon>
        <taxon>Viridiplantae</taxon>
        <taxon>Streptophyta</taxon>
        <taxon>Embryophyta</taxon>
        <taxon>Tracheophyta</taxon>
        <taxon>Spermatophyta</taxon>
        <taxon>Magnoliopsida</taxon>
        <taxon>eudicotyledons</taxon>
        <taxon>Gunneridae</taxon>
        <taxon>Pentapetalae</taxon>
        <taxon>rosids</taxon>
        <taxon>malvids</taxon>
        <taxon>Malvales</taxon>
        <taxon>Malvaceae</taxon>
        <taxon>Malvoideae</taxon>
        <taxon>Gossypium</taxon>
    </lineage>
</organism>
<comment type="caution">
    <text evidence="2">The sequence shown here is derived from an EMBL/GenBank/DDBJ whole genome shotgun (WGS) entry which is preliminary data.</text>
</comment>
<dbReference type="InterPro" id="IPR036397">
    <property type="entry name" value="RNaseH_sf"/>
</dbReference>
<dbReference type="GO" id="GO:0004523">
    <property type="term" value="F:RNA-DNA hybrid ribonuclease activity"/>
    <property type="evidence" value="ECO:0007669"/>
    <property type="project" value="InterPro"/>
</dbReference>
<reference evidence="2 3" key="1">
    <citation type="journal article" date="2019" name="Genome Biol. Evol.">
        <title>Insights into the evolution of the New World diploid cottons (Gossypium, subgenus Houzingenia) based on genome sequencing.</title>
        <authorList>
            <person name="Grover C.E."/>
            <person name="Arick M.A. 2nd"/>
            <person name="Thrash A."/>
            <person name="Conover J.L."/>
            <person name="Sanders W.S."/>
            <person name="Peterson D.G."/>
            <person name="Frelichowski J.E."/>
            <person name="Scheffler J.A."/>
            <person name="Scheffler B.E."/>
            <person name="Wendel J.F."/>
        </authorList>
    </citation>
    <scope>NUCLEOTIDE SEQUENCE [LARGE SCALE GENOMIC DNA]</scope>
    <source>
        <strain evidence="2">27</strain>
        <tissue evidence="2">Leaf</tissue>
    </source>
</reference>
<dbReference type="InterPro" id="IPR002156">
    <property type="entry name" value="RNaseH_domain"/>
</dbReference>
<dbReference type="PANTHER" id="PTHR47723">
    <property type="entry name" value="OS05G0353850 PROTEIN"/>
    <property type="match status" value="1"/>
</dbReference>
<dbReference type="AlphaFoldDB" id="A0A7J8T8N9"/>
<sequence length="164" mass="18942">MVQKKSETPPIIKVKVNFDAVISKDKIRFGVLTRDNEGFVVGRSYGFRVEKMQVEWEELHAFEDSIKVASSMHTTNIIFETDCTSLANRIRNRGVDITIMGQRINELFKSKDILKKAEFRWVNRNCNKAMNFMSKVDITNNCNLNFGMDYPLTVHDFVIVDAIN</sequence>
<evidence type="ECO:0000313" key="2">
    <source>
        <dbReference type="EMBL" id="MBA0634754.1"/>
    </source>
</evidence>
<dbReference type="InterPro" id="IPR053151">
    <property type="entry name" value="RNase_H-like"/>
</dbReference>
<feature type="domain" description="RNase H type-1" evidence="1">
    <location>
        <begin position="17"/>
        <end position="130"/>
    </location>
</feature>
<evidence type="ECO:0000259" key="1">
    <source>
        <dbReference type="Pfam" id="PF13456"/>
    </source>
</evidence>
<dbReference type="PANTHER" id="PTHR47723:SF19">
    <property type="entry name" value="POLYNUCLEOTIDYL TRANSFERASE, RIBONUCLEASE H-LIKE SUPERFAMILY PROTEIN"/>
    <property type="match status" value="1"/>
</dbReference>
<gene>
    <name evidence="2" type="ORF">Godav_025661</name>
</gene>
<protein>
    <recommendedName>
        <fullName evidence="1">RNase H type-1 domain-containing protein</fullName>
    </recommendedName>
</protein>
<dbReference type="Proteomes" id="UP000593561">
    <property type="component" value="Unassembled WGS sequence"/>
</dbReference>
<dbReference type="EMBL" id="JABFAC010239252">
    <property type="protein sequence ID" value="MBA0634754.1"/>
    <property type="molecule type" value="Genomic_DNA"/>
</dbReference>
<dbReference type="Gene3D" id="3.30.420.10">
    <property type="entry name" value="Ribonuclease H-like superfamily/Ribonuclease H"/>
    <property type="match status" value="1"/>
</dbReference>
<name>A0A7J8T8N9_GOSDV</name>
<dbReference type="GO" id="GO:0003676">
    <property type="term" value="F:nucleic acid binding"/>
    <property type="evidence" value="ECO:0007669"/>
    <property type="project" value="InterPro"/>
</dbReference>
<proteinExistence type="predicted"/>